<geneLocation type="plasmid" evidence="2 3">
    <name>unnamed1</name>
</geneLocation>
<dbReference type="AlphaFoldDB" id="A0A7M2LZU2"/>
<keyword evidence="2" id="KW-0614">Plasmid</keyword>
<protein>
    <submittedName>
        <fullName evidence="2">Uncharacterized protein</fullName>
    </submittedName>
</protein>
<sequence>MFFNNASKPKEEKQERLPDPRFPHASEPWREEEGTMLLDALESVPDEAVGVHLFWLAEKLGRTPCSVASKIAAIRDMPEEWKDQYRKVSDDIRKSDLSINGYVQHNGLN</sequence>
<name>A0A7M2LZU2_KLEPN</name>
<accession>A0A7M2LZU2</accession>
<dbReference type="EMBL" id="CP063009">
    <property type="protein sequence ID" value="QOU54574.1"/>
    <property type="molecule type" value="Genomic_DNA"/>
</dbReference>
<dbReference type="RefSeq" id="WP_023292075.1">
    <property type="nucleotide sequence ID" value="NZ_CABVME010000015.1"/>
</dbReference>
<gene>
    <name evidence="2" type="ORF">GJJ08_027085</name>
</gene>
<feature type="compositionally biased region" description="Basic and acidic residues" evidence="1">
    <location>
        <begin position="8"/>
        <end position="29"/>
    </location>
</feature>
<proteinExistence type="predicted"/>
<evidence type="ECO:0000313" key="2">
    <source>
        <dbReference type="EMBL" id="QOU54574.1"/>
    </source>
</evidence>
<reference evidence="2 3" key="1">
    <citation type="journal article" date="2020" name="Antibiotics">
        <title>Molecular Typing, Characterization of Antimicrobial Resistance, Virulence Profiling and Analysis of Whole-Genome Sequence of Clinical Klebsiella pneumoniae Isolates.</title>
        <authorList>
            <person name="Shelenkov A."/>
            <person name="Mikhaylova Y."/>
            <person name="Yanushevich Y."/>
            <person name="Samoilov A."/>
            <person name="Petrova L."/>
            <person name="Fomina V."/>
            <person name="Gusarov V."/>
            <person name="Zamyatin M."/>
            <person name="Shagin D."/>
            <person name="Akimkin V."/>
        </authorList>
    </citation>
    <scope>NUCLEOTIDE SEQUENCE [LARGE SCALE GENOMIC DNA]</scope>
    <source>
        <strain evidence="2 3">CriePir120</strain>
    </source>
</reference>
<feature type="region of interest" description="Disordered" evidence="1">
    <location>
        <begin position="1"/>
        <end position="29"/>
    </location>
</feature>
<evidence type="ECO:0000256" key="1">
    <source>
        <dbReference type="SAM" id="MobiDB-lite"/>
    </source>
</evidence>
<evidence type="ECO:0000313" key="3">
    <source>
        <dbReference type="Proteomes" id="UP000439817"/>
    </source>
</evidence>
<organism evidence="2 3">
    <name type="scientific">Klebsiella pneumoniae</name>
    <dbReference type="NCBI Taxonomy" id="573"/>
    <lineage>
        <taxon>Bacteria</taxon>
        <taxon>Pseudomonadati</taxon>
        <taxon>Pseudomonadota</taxon>
        <taxon>Gammaproteobacteria</taxon>
        <taxon>Enterobacterales</taxon>
        <taxon>Enterobacteriaceae</taxon>
        <taxon>Klebsiella/Raoultella group</taxon>
        <taxon>Klebsiella</taxon>
        <taxon>Klebsiella pneumoniae complex</taxon>
    </lineage>
</organism>
<dbReference type="Proteomes" id="UP000439817">
    <property type="component" value="Plasmid unnamed1"/>
</dbReference>